<sequence length="178" mass="20265">MRFCIGDHIKVTNGKMDFPAIVTDIDDSGVWGQFFLEEKVQAGLLMKYFIMEKDIIKTLQPPDLKNITYFTINPGSIKETKKTKKRKLRNQPSGGRRGDVNLAKVLKFATSVEEEPILGFTLHPSLHFSERKSHLPTGNTCINRLMLTVPENGGKLPEEDVLFNFFDYAFCNAYYGLQ</sequence>
<dbReference type="SUPFAM" id="SSF56204">
    <property type="entry name" value="Hect, E3 ligase catalytic domain"/>
    <property type="match status" value="1"/>
</dbReference>
<dbReference type="InterPro" id="IPR035983">
    <property type="entry name" value="Hect_E3_ubiquitin_ligase"/>
</dbReference>
<organism evidence="4 5">
    <name type="scientific">Mytilus edulis</name>
    <name type="common">Blue mussel</name>
    <dbReference type="NCBI Taxonomy" id="6550"/>
    <lineage>
        <taxon>Eukaryota</taxon>
        <taxon>Metazoa</taxon>
        <taxon>Spiralia</taxon>
        <taxon>Lophotrochozoa</taxon>
        <taxon>Mollusca</taxon>
        <taxon>Bivalvia</taxon>
        <taxon>Autobranchia</taxon>
        <taxon>Pteriomorphia</taxon>
        <taxon>Mytilida</taxon>
        <taxon>Mytiloidea</taxon>
        <taxon>Mytilidae</taxon>
        <taxon>Mytilinae</taxon>
        <taxon>Mytilus</taxon>
    </lineage>
</organism>
<dbReference type="Gene3D" id="3.30.2410.10">
    <property type="entry name" value="Hect, E3 ligase catalytic domain"/>
    <property type="match status" value="1"/>
</dbReference>
<accession>A0A8S3RNB3</accession>
<dbReference type="OrthoDB" id="5988645at2759"/>
<dbReference type="GO" id="GO:0004842">
    <property type="term" value="F:ubiquitin-protein transferase activity"/>
    <property type="evidence" value="ECO:0007669"/>
    <property type="project" value="InterPro"/>
</dbReference>
<proteinExistence type="predicted"/>
<gene>
    <name evidence="4" type="ORF">MEDL_22324</name>
</gene>
<dbReference type="PROSITE" id="PS50237">
    <property type="entry name" value="HECT"/>
    <property type="match status" value="1"/>
</dbReference>
<evidence type="ECO:0000259" key="3">
    <source>
        <dbReference type="PROSITE" id="PS50237"/>
    </source>
</evidence>
<comment type="caution">
    <text evidence="4">The sequence shown here is derived from an EMBL/GenBank/DDBJ whole genome shotgun (WGS) entry which is preliminary data.</text>
</comment>
<keyword evidence="5" id="KW-1185">Reference proteome</keyword>
<dbReference type="Pfam" id="PF00632">
    <property type="entry name" value="HECT"/>
    <property type="match status" value="1"/>
</dbReference>
<evidence type="ECO:0000313" key="4">
    <source>
        <dbReference type="EMBL" id="CAG2208124.1"/>
    </source>
</evidence>
<protein>
    <recommendedName>
        <fullName evidence="3">HECT domain-containing protein</fullName>
    </recommendedName>
</protein>
<evidence type="ECO:0000256" key="2">
    <source>
        <dbReference type="PROSITE-ProRule" id="PRU00104"/>
    </source>
</evidence>
<feature type="domain" description="HECT" evidence="3">
    <location>
        <begin position="104"/>
        <end position="147"/>
    </location>
</feature>
<name>A0A8S3RNB3_MYTED</name>
<reference evidence="4" key="1">
    <citation type="submission" date="2021-03" db="EMBL/GenBank/DDBJ databases">
        <authorList>
            <person name="Bekaert M."/>
        </authorList>
    </citation>
    <scope>NUCLEOTIDE SEQUENCE</scope>
</reference>
<evidence type="ECO:0000256" key="1">
    <source>
        <dbReference type="ARBA" id="ARBA00022786"/>
    </source>
</evidence>
<dbReference type="InterPro" id="IPR000569">
    <property type="entry name" value="HECT_dom"/>
</dbReference>
<evidence type="ECO:0000313" key="5">
    <source>
        <dbReference type="Proteomes" id="UP000683360"/>
    </source>
</evidence>
<dbReference type="EMBL" id="CAJPWZ010001103">
    <property type="protein sequence ID" value="CAG2208124.1"/>
    <property type="molecule type" value="Genomic_DNA"/>
</dbReference>
<feature type="active site" description="Glycyl thioester intermediate" evidence="2">
    <location>
        <position position="141"/>
    </location>
</feature>
<dbReference type="Proteomes" id="UP000683360">
    <property type="component" value="Unassembled WGS sequence"/>
</dbReference>
<keyword evidence="1 2" id="KW-0833">Ubl conjugation pathway</keyword>
<dbReference type="AlphaFoldDB" id="A0A8S3RNB3"/>